<evidence type="ECO:0000313" key="2">
    <source>
        <dbReference type="Proteomes" id="UP000195787"/>
    </source>
</evidence>
<name>A0A1R4FHS4_9MICO</name>
<keyword evidence="2" id="KW-1185">Reference proteome</keyword>
<proteinExistence type="predicted"/>
<sequence length="62" mass="6748">MAQVTAEAIKLPDDQRVPFAESFDACDKLRAVIFLPGRVVFIESIGVNARGDECIALQISVL</sequence>
<gene>
    <name evidence="1" type="ORF">CZ674_04570</name>
</gene>
<evidence type="ECO:0000313" key="1">
    <source>
        <dbReference type="EMBL" id="SJM55446.1"/>
    </source>
</evidence>
<protein>
    <submittedName>
        <fullName evidence="1">Uncharacterized protein</fullName>
    </submittedName>
</protein>
<dbReference type="Proteomes" id="UP000195787">
    <property type="component" value="Unassembled WGS sequence"/>
</dbReference>
<dbReference type="AlphaFoldDB" id="A0A1R4FHS4"/>
<reference evidence="1 2" key="1">
    <citation type="submission" date="2017-02" db="EMBL/GenBank/DDBJ databases">
        <authorList>
            <person name="Peterson S.W."/>
        </authorList>
    </citation>
    <scope>NUCLEOTIDE SEQUENCE [LARGE SCALE GENOMIC DNA]</scope>
    <source>
        <strain evidence="1 2">LMG 22410</strain>
    </source>
</reference>
<organism evidence="1 2">
    <name type="scientific">Agrococcus casei LMG 22410</name>
    <dbReference type="NCBI Taxonomy" id="1255656"/>
    <lineage>
        <taxon>Bacteria</taxon>
        <taxon>Bacillati</taxon>
        <taxon>Actinomycetota</taxon>
        <taxon>Actinomycetes</taxon>
        <taxon>Micrococcales</taxon>
        <taxon>Microbacteriaceae</taxon>
        <taxon>Agrococcus</taxon>
    </lineage>
</organism>
<dbReference type="EMBL" id="FUHU01000022">
    <property type="protein sequence ID" value="SJM55446.1"/>
    <property type="molecule type" value="Genomic_DNA"/>
</dbReference>
<accession>A0A1R4FHS4</accession>